<feature type="transmembrane region" description="Helical" evidence="11">
    <location>
        <begin position="20"/>
        <end position="39"/>
    </location>
</feature>
<dbReference type="PANTHER" id="PTHR45436:SF5">
    <property type="entry name" value="SENSOR HISTIDINE KINASE TRCS"/>
    <property type="match status" value="1"/>
</dbReference>
<dbReference type="Proteomes" id="UP000749010">
    <property type="component" value="Unassembled WGS sequence"/>
</dbReference>
<organism evidence="14 15">
    <name type="scientific">Candidatus Accumulibacter phosphatis</name>
    <dbReference type="NCBI Taxonomy" id="327160"/>
    <lineage>
        <taxon>Bacteria</taxon>
        <taxon>Pseudomonadati</taxon>
        <taxon>Pseudomonadota</taxon>
        <taxon>Betaproteobacteria</taxon>
        <taxon>Candidatus Accumulibacter</taxon>
    </lineage>
</organism>
<proteinExistence type="predicted"/>
<dbReference type="Gene3D" id="1.10.287.130">
    <property type="match status" value="1"/>
</dbReference>
<dbReference type="InterPro" id="IPR050428">
    <property type="entry name" value="TCS_sensor_his_kinase"/>
</dbReference>
<accession>A0ABX1U1W8</accession>
<evidence type="ECO:0000259" key="13">
    <source>
        <dbReference type="PROSITE" id="PS50885"/>
    </source>
</evidence>
<evidence type="ECO:0000256" key="5">
    <source>
        <dbReference type="ARBA" id="ARBA00022679"/>
    </source>
</evidence>
<dbReference type="PANTHER" id="PTHR45436">
    <property type="entry name" value="SENSOR HISTIDINE KINASE YKOH"/>
    <property type="match status" value="1"/>
</dbReference>
<evidence type="ECO:0000256" key="8">
    <source>
        <dbReference type="ARBA" id="ARBA00022989"/>
    </source>
</evidence>
<evidence type="ECO:0000259" key="12">
    <source>
        <dbReference type="PROSITE" id="PS50109"/>
    </source>
</evidence>
<evidence type="ECO:0000256" key="2">
    <source>
        <dbReference type="ARBA" id="ARBA00004370"/>
    </source>
</evidence>
<comment type="catalytic activity">
    <reaction evidence="1">
        <text>ATP + protein L-histidine = ADP + protein N-phospho-L-histidine.</text>
        <dbReference type="EC" id="2.7.13.3"/>
    </reaction>
</comment>
<dbReference type="EC" id="2.7.13.3" evidence="3"/>
<evidence type="ECO:0000313" key="15">
    <source>
        <dbReference type="Proteomes" id="UP000749010"/>
    </source>
</evidence>
<dbReference type="PROSITE" id="PS50885">
    <property type="entry name" value="HAMP"/>
    <property type="match status" value="1"/>
</dbReference>
<dbReference type="Pfam" id="PF02518">
    <property type="entry name" value="HATPase_c"/>
    <property type="match status" value="1"/>
</dbReference>
<evidence type="ECO:0000256" key="6">
    <source>
        <dbReference type="ARBA" id="ARBA00022692"/>
    </source>
</evidence>
<feature type="domain" description="Histidine kinase" evidence="12">
    <location>
        <begin position="278"/>
        <end position="479"/>
    </location>
</feature>
<evidence type="ECO:0000256" key="7">
    <source>
        <dbReference type="ARBA" id="ARBA00022777"/>
    </source>
</evidence>
<keyword evidence="7" id="KW-0418">Kinase</keyword>
<dbReference type="InterPro" id="IPR005467">
    <property type="entry name" value="His_kinase_dom"/>
</dbReference>
<protein>
    <recommendedName>
        <fullName evidence="3">histidine kinase</fullName>
        <ecNumber evidence="3">2.7.13.3</ecNumber>
    </recommendedName>
</protein>
<dbReference type="GO" id="GO:0005524">
    <property type="term" value="F:ATP binding"/>
    <property type="evidence" value="ECO:0007669"/>
    <property type="project" value="UniProtKB-KW"/>
</dbReference>
<keyword evidence="9" id="KW-0902">Two-component regulatory system</keyword>
<keyword evidence="14" id="KW-0547">Nucleotide-binding</keyword>
<dbReference type="RefSeq" id="WP_169067300.1">
    <property type="nucleotide sequence ID" value="NZ_SPMY01000041.1"/>
</dbReference>
<sequence length="479" mass="50970">MSVPAPHFPLAARGSLRIRLLAGTLFWIAASIAVAAWGLSSLFREHVATQFHAELKTHLNQLTAHLAVDGEEQATLSVPLSDPRLSLPYSGLYWQVDALAAEGDAAQARAARAGLLRSRSLWDSVLAVPPDAPADGEIHQHRVAGPGGGWLGMVERVVRIDEGSGTTAGAKPAARAFRLIIAADETLMLEPLSRFNGELSLALGILAAGLVIAALVQVMVGLAPLRSLRAALGRVRKGDAQRLEGRFPAEITPLVDEFNTVLAQNSEVIERARTQAGNLAHALKTPLSVLANAANGKDNELARLVVGQVDAAKRQVDYHLSRAQAAATLRVPGARTPLRPALEALLRTMRRIHAERQLELLLQPIAESLAFRGEEQDLQEMLGNLLDNACKWASRHVEVAARAEGEDLLITIDDDGQGIAAADRNAVLRRGVRADQQVPGSGLGLSIVDDLAQLYGGEPSLADSPLGGLRVVLRLPAVA</sequence>
<keyword evidence="14" id="KW-0067">ATP-binding</keyword>
<evidence type="ECO:0000256" key="1">
    <source>
        <dbReference type="ARBA" id="ARBA00000085"/>
    </source>
</evidence>
<evidence type="ECO:0000313" key="14">
    <source>
        <dbReference type="EMBL" id="NMQ28848.1"/>
    </source>
</evidence>
<evidence type="ECO:0000256" key="9">
    <source>
        <dbReference type="ARBA" id="ARBA00023012"/>
    </source>
</evidence>
<dbReference type="InterPro" id="IPR004358">
    <property type="entry name" value="Sig_transdc_His_kin-like_C"/>
</dbReference>
<dbReference type="SUPFAM" id="SSF55874">
    <property type="entry name" value="ATPase domain of HSP90 chaperone/DNA topoisomerase II/histidine kinase"/>
    <property type="match status" value="1"/>
</dbReference>
<dbReference type="PRINTS" id="PR00344">
    <property type="entry name" value="BCTRLSENSOR"/>
</dbReference>
<keyword evidence="8 11" id="KW-1133">Transmembrane helix</keyword>
<comment type="caution">
    <text evidence="14">The sequence shown here is derived from an EMBL/GenBank/DDBJ whole genome shotgun (WGS) entry which is preliminary data.</text>
</comment>
<dbReference type="InterPro" id="IPR003660">
    <property type="entry name" value="HAMP_dom"/>
</dbReference>
<dbReference type="Gene3D" id="3.30.565.10">
    <property type="entry name" value="Histidine kinase-like ATPase, C-terminal domain"/>
    <property type="match status" value="1"/>
</dbReference>
<dbReference type="InterPro" id="IPR003594">
    <property type="entry name" value="HATPase_dom"/>
</dbReference>
<comment type="subcellular location">
    <subcellularLocation>
        <location evidence="2">Membrane</location>
    </subcellularLocation>
</comment>
<keyword evidence="5" id="KW-0808">Transferase</keyword>
<dbReference type="InterPro" id="IPR036890">
    <property type="entry name" value="HATPase_C_sf"/>
</dbReference>
<gene>
    <name evidence="14" type="ORF">E4Q23_14430</name>
</gene>
<keyword evidence="4" id="KW-0597">Phosphoprotein</keyword>
<keyword evidence="15" id="KW-1185">Reference proteome</keyword>
<reference evidence="14 15" key="1">
    <citation type="submission" date="2019-03" db="EMBL/GenBank/DDBJ databases">
        <title>Metabolic reconstructions from genomes of highly enriched 'Candidatus Accumulibacter' and 'Candidatus Competibacter' bioreactor populations.</title>
        <authorList>
            <person name="Annavajhala M.K."/>
            <person name="Welles L."/>
            <person name="Abbas B."/>
            <person name="Sorokin D."/>
            <person name="Park H."/>
            <person name="Van Loosdrecht M."/>
            <person name="Chandran K."/>
        </authorList>
    </citation>
    <scope>NUCLEOTIDE SEQUENCE [LARGE SCALE GENOMIC DNA]</scope>
    <source>
        <strain evidence="14 15">SBR_S</strain>
    </source>
</reference>
<evidence type="ECO:0000256" key="11">
    <source>
        <dbReference type="SAM" id="Phobius"/>
    </source>
</evidence>
<dbReference type="EMBL" id="SPMY01000041">
    <property type="protein sequence ID" value="NMQ28848.1"/>
    <property type="molecule type" value="Genomic_DNA"/>
</dbReference>
<dbReference type="PROSITE" id="PS50109">
    <property type="entry name" value="HIS_KIN"/>
    <property type="match status" value="1"/>
</dbReference>
<keyword evidence="6 11" id="KW-0812">Transmembrane</keyword>
<feature type="transmembrane region" description="Helical" evidence="11">
    <location>
        <begin position="201"/>
        <end position="225"/>
    </location>
</feature>
<evidence type="ECO:0000256" key="3">
    <source>
        <dbReference type="ARBA" id="ARBA00012438"/>
    </source>
</evidence>
<evidence type="ECO:0000256" key="4">
    <source>
        <dbReference type="ARBA" id="ARBA00022553"/>
    </source>
</evidence>
<evidence type="ECO:0000256" key="10">
    <source>
        <dbReference type="ARBA" id="ARBA00023136"/>
    </source>
</evidence>
<dbReference type="SMART" id="SM00387">
    <property type="entry name" value="HATPase_c"/>
    <property type="match status" value="1"/>
</dbReference>
<keyword evidence="10 11" id="KW-0472">Membrane</keyword>
<feature type="domain" description="HAMP" evidence="13">
    <location>
        <begin position="219"/>
        <end position="270"/>
    </location>
</feature>
<name>A0ABX1U1W8_9PROT</name>